<evidence type="ECO:0000313" key="2">
    <source>
        <dbReference type="EMBL" id="SDD42286.1"/>
    </source>
</evidence>
<gene>
    <name evidence="2" type="ORF">SAMN04488104_102923</name>
</gene>
<feature type="chain" id="PRO_5011689375" evidence="1">
    <location>
        <begin position="25"/>
        <end position="522"/>
    </location>
</feature>
<evidence type="ECO:0000256" key="1">
    <source>
        <dbReference type="SAM" id="SignalP"/>
    </source>
</evidence>
<dbReference type="Proteomes" id="UP000199060">
    <property type="component" value="Unassembled WGS sequence"/>
</dbReference>
<dbReference type="PANTHER" id="PTHR37841">
    <property type="entry name" value="GLR2918 PROTEIN"/>
    <property type="match status" value="1"/>
</dbReference>
<dbReference type="OrthoDB" id="2485468at2"/>
<dbReference type="AlphaFoldDB" id="A0A1G6UNG7"/>
<dbReference type="Pfam" id="PF14903">
    <property type="entry name" value="WG_beta_rep"/>
    <property type="match status" value="2"/>
</dbReference>
<name>A0A1G6UNG7_9BACT</name>
<proteinExistence type="predicted"/>
<dbReference type="EMBL" id="FNAC01000029">
    <property type="protein sequence ID" value="SDD42286.1"/>
    <property type="molecule type" value="Genomic_DNA"/>
</dbReference>
<dbReference type="RefSeq" id="WP_087940042.1">
    <property type="nucleotide sequence ID" value="NZ_FNAC01000029.1"/>
</dbReference>
<keyword evidence="1" id="KW-0732">Signal</keyword>
<keyword evidence="3" id="KW-1185">Reference proteome</keyword>
<dbReference type="InterPro" id="IPR032774">
    <property type="entry name" value="WG_beta_rep"/>
</dbReference>
<evidence type="ECO:0000313" key="3">
    <source>
        <dbReference type="Proteomes" id="UP000199060"/>
    </source>
</evidence>
<feature type="signal peptide" evidence="1">
    <location>
        <begin position="1"/>
        <end position="24"/>
    </location>
</feature>
<protein>
    <submittedName>
        <fullName evidence="2">WG containing repeat-containing protein</fullName>
    </submittedName>
</protein>
<sequence length="522" mass="59419">MYRLKLTLCLFLILSALVPIQAQTWELYDSDYQLKSRLAYESILLLSETVKIGKTDSSLHLLSSEFKPSVNLEGDDLYQFLEPWILVRNEKGIGAFHEYGQKVLDLEYDEIQTYFNLLLARKGNEYWAYERGKGKTTYLGEYEKATITHNGQLIAKQGENYSLPLSPNSDQSYFLLSENEGDYLLAKAASGYGLINIEGKTVLEPVIDTLIHTRGNFFFGHDEEQYLLIEGNPIKANVRYNSFHKITYEDGLMLEYIHGKLRRVMEEDGILLDAVGMTQVNRIENDVYQVRFRDDKLGLLGKKGWLVKPTDSLENIYNGQEGLFPAQKNGAYGFVDGEGNWKIPPTFQEVTPFSEAKAAFKAGLLWGLMNDQGSILSAPQWDEIKPFRQGLALAGKDKKWYLLDTSGKVIANEGYEQISRTEQGYFLFGNNQKIGLANTLGDIMLSVDYDFLQREKSDLIIVGQNQKIGIVTESGDVKLPLDYQEILVDLPNRQILAKSNYRPVIVIEPETKGKQKRKRSER</sequence>
<reference evidence="3" key="1">
    <citation type="submission" date="2016-10" db="EMBL/GenBank/DDBJ databases">
        <authorList>
            <person name="Varghese N."/>
            <person name="Submissions S."/>
        </authorList>
    </citation>
    <scope>NUCLEOTIDE SEQUENCE [LARGE SCALE GENOMIC DNA]</scope>
    <source>
        <strain evidence="3">DSM 23095</strain>
    </source>
</reference>
<dbReference type="STRING" id="686796.SAMN04488104_102923"/>
<accession>A0A1G6UNG7</accession>
<organism evidence="2 3">
    <name type="scientific">Algoriphagus faecimaris</name>
    <dbReference type="NCBI Taxonomy" id="686796"/>
    <lineage>
        <taxon>Bacteria</taxon>
        <taxon>Pseudomonadati</taxon>
        <taxon>Bacteroidota</taxon>
        <taxon>Cytophagia</taxon>
        <taxon>Cytophagales</taxon>
        <taxon>Cyclobacteriaceae</taxon>
        <taxon>Algoriphagus</taxon>
    </lineage>
</organism>
<dbReference type="PANTHER" id="PTHR37841:SF1">
    <property type="entry name" value="DUF3298 DOMAIN-CONTAINING PROTEIN"/>
    <property type="match status" value="1"/>
</dbReference>